<keyword evidence="5" id="KW-0408">Iron</keyword>
<dbReference type="RefSeq" id="WP_101615806.1">
    <property type="nucleotide sequence ID" value="NZ_NMWU01000011.1"/>
</dbReference>
<keyword evidence="2" id="KW-0004">4Fe-4S</keyword>
<dbReference type="InterPro" id="IPR058240">
    <property type="entry name" value="rSAM_sf"/>
</dbReference>
<reference evidence="9 10" key="1">
    <citation type="submission" date="2017-07" db="EMBL/GenBank/DDBJ databases">
        <title>Bifidobacterium novel species.</title>
        <authorList>
            <person name="Lugli G.A."/>
            <person name="Milani C."/>
            <person name="Duranti S."/>
            <person name="Mangifesta M."/>
        </authorList>
    </citation>
    <scope>NUCLEOTIDE SEQUENCE [LARGE SCALE GENOMIC DNA]</scope>
    <source>
        <strain evidence="10">Uis1B</strain>
    </source>
</reference>
<dbReference type="PROSITE" id="PS51918">
    <property type="entry name" value="RADICAL_SAM"/>
    <property type="match status" value="1"/>
</dbReference>
<dbReference type="Pfam" id="PF04055">
    <property type="entry name" value="Radical_SAM"/>
    <property type="match status" value="1"/>
</dbReference>
<dbReference type="CDD" id="cd01335">
    <property type="entry name" value="Radical_SAM"/>
    <property type="match status" value="1"/>
</dbReference>
<dbReference type="InterPro" id="IPR013785">
    <property type="entry name" value="Aldolase_TIM"/>
</dbReference>
<keyword evidence="9" id="KW-0670">Pyruvate</keyword>
<comment type="cofactor">
    <cofactor evidence="1">
        <name>[4Fe-4S] cluster</name>
        <dbReference type="ChEBI" id="CHEBI:49883"/>
    </cofactor>
</comment>
<dbReference type="NCBIfam" id="TIGR04337">
    <property type="entry name" value="AmmeMemoSam_rS"/>
    <property type="match status" value="1"/>
</dbReference>
<comment type="caution">
    <text evidence="9">The sequence shown here is derived from an EMBL/GenBank/DDBJ whole genome shotgun (WGS) entry which is preliminary data.</text>
</comment>
<dbReference type="InterPro" id="IPR027596">
    <property type="entry name" value="AmmeMemoSam_rS"/>
</dbReference>
<evidence type="ECO:0000256" key="5">
    <source>
        <dbReference type="ARBA" id="ARBA00023004"/>
    </source>
</evidence>
<feature type="region of interest" description="Disordered" evidence="7">
    <location>
        <begin position="351"/>
        <end position="428"/>
    </location>
</feature>
<evidence type="ECO:0000259" key="8">
    <source>
        <dbReference type="PROSITE" id="PS51918"/>
    </source>
</evidence>
<organism evidence="9 10">
    <name type="scientific">Bifidobacterium margollesii</name>
    <dbReference type="NCBI Taxonomy" id="2020964"/>
    <lineage>
        <taxon>Bacteria</taxon>
        <taxon>Bacillati</taxon>
        <taxon>Actinomycetota</taxon>
        <taxon>Actinomycetes</taxon>
        <taxon>Bifidobacteriales</taxon>
        <taxon>Bifidobacteriaceae</taxon>
        <taxon>Bifidobacterium</taxon>
    </lineage>
</organism>
<evidence type="ECO:0000256" key="7">
    <source>
        <dbReference type="SAM" id="MobiDB-lite"/>
    </source>
</evidence>
<evidence type="ECO:0000256" key="3">
    <source>
        <dbReference type="ARBA" id="ARBA00022691"/>
    </source>
</evidence>
<dbReference type="AlphaFoldDB" id="A0A2N5JB66"/>
<dbReference type="PANTHER" id="PTHR30352">
    <property type="entry name" value="PYRUVATE FORMATE-LYASE-ACTIVATING ENZYME"/>
    <property type="match status" value="1"/>
</dbReference>
<evidence type="ECO:0000313" key="10">
    <source>
        <dbReference type="Proteomes" id="UP000235050"/>
    </source>
</evidence>
<dbReference type="OrthoDB" id="9778883at2"/>
<keyword evidence="9" id="KW-0456">Lyase</keyword>
<keyword evidence="3" id="KW-0949">S-adenosyl-L-methionine</keyword>
<name>A0A2N5JB66_9BIFI</name>
<evidence type="ECO:0000256" key="2">
    <source>
        <dbReference type="ARBA" id="ARBA00022485"/>
    </source>
</evidence>
<gene>
    <name evidence="9" type="ORF">Uis1B_0786</name>
</gene>
<dbReference type="SFLD" id="SFLDS00029">
    <property type="entry name" value="Radical_SAM"/>
    <property type="match status" value="1"/>
</dbReference>
<dbReference type="PANTHER" id="PTHR30352:SF5">
    <property type="entry name" value="PYRUVATE FORMATE-LYASE 1-ACTIVATING ENZYME"/>
    <property type="match status" value="1"/>
</dbReference>
<keyword evidence="10" id="KW-1185">Reference proteome</keyword>
<dbReference type="SFLD" id="SFLDG01101">
    <property type="entry name" value="Uncharacterised_Radical_SAM_Su"/>
    <property type="match status" value="1"/>
</dbReference>
<feature type="compositionally biased region" description="Low complexity" evidence="7">
    <location>
        <begin position="364"/>
        <end position="376"/>
    </location>
</feature>
<evidence type="ECO:0000256" key="1">
    <source>
        <dbReference type="ARBA" id="ARBA00001966"/>
    </source>
</evidence>
<proteinExistence type="predicted"/>
<keyword evidence="6" id="KW-0411">Iron-sulfur</keyword>
<dbReference type="GO" id="GO:0016829">
    <property type="term" value="F:lyase activity"/>
    <property type="evidence" value="ECO:0007669"/>
    <property type="project" value="UniProtKB-KW"/>
</dbReference>
<dbReference type="GO" id="GO:0051539">
    <property type="term" value="F:4 iron, 4 sulfur cluster binding"/>
    <property type="evidence" value="ECO:0007669"/>
    <property type="project" value="UniProtKB-KW"/>
</dbReference>
<dbReference type="SUPFAM" id="SSF102114">
    <property type="entry name" value="Radical SAM enzymes"/>
    <property type="match status" value="1"/>
</dbReference>
<sequence length="428" mass="46693">MIESEDRSPAAGRTGELVDDRAVGRWQTALPDGRARCDLCPRRCVLRPGQRGFCFVRSNHDGRIVSDTYGRSSGFAIDPVEKKPLNHFHPGSAVLSFGTAGCNSGCRFCQNWDIAKARSFDRLGVQASPERIADVAYQRGVRSVAFTYNDPIVFAEYAIDTAEACRALGIHPIAVTAGYMSAEARPDFYDAMDAANIDLKGFTEEFYRRVTGTHLADVLDTIGFTVNEARNPAGEHVWVELTTLLIPGCNDDDAQLHAECGWIREHCGPDVPLHFSAFHPSYRMMDVPPTPHETLTRARGIALEEGLHYVYTGNVHDRAGDTTYCPNPDCHAKLVERDWYRILADRVERVSGDGRIPGNGMGAGSPHPSGSRRTPSPGGGRQKCAGQEWPSDMAVSPGGGRQKLAGEKRPADTGGMCPNCHAPVAGRW</sequence>
<dbReference type="GO" id="GO:0046872">
    <property type="term" value="F:metal ion binding"/>
    <property type="evidence" value="ECO:0007669"/>
    <property type="project" value="UniProtKB-KW"/>
</dbReference>
<dbReference type="EMBL" id="NMWU01000011">
    <property type="protein sequence ID" value="PLS31445.1"/>
    <property type="molecule type" value="Genomic_DNA"/>
</dbReference>
<evidence type="ECO:0000313" key="9">
    <source>
        <dbReference type="EMBL" id="PLS31445.1"/>
    </source>
</evidence>
<keyword evidence="4" id="KW-0479">Metal-binding</keyword>
<dbReference type="InterPro" id="IPR007197">
    <property type="entry name" value="rSAM"/>
</dbReference>
<feature type="domain" description="Radical SAM core" evidence="8">
    <location>
        <begin position="87"/>
        <end position="314"/>
    </location>
</feature>
<dbReference type="InterPro" id="IPR034457">
    <property type="entry name" value="Organic_radical-activating"/>
</dbReference>
<protein>
    <submittedName>
        <fullName evidence="9">Pyruvate formate lyase-activating protein</fullName>
    </submittedName>
</protein>
<evidence type="ECO:0000256" key="6">
    <source>
        <dbReference type="ARBA" id="ARBA00023014"/>
    </source>
</evidence>
<accession>A0A2N5JB66</accession>
<evidence type="ECO:0000256" key="4">
    <source>
        <dbReference type="ARBA" id="ARBA00022723"/>
    </source>
</evidence>
<dbReference type="Proteomes" id="UP000235050">
    <property type="component" value="Unassembled WGS sequence"/>
</dbReference>
<dbReference type="Gene3D" id="3.20.20.70">
    <property type="entry name" value="Aldolase class I"/>
    <property type="match status" value="1"/>
</dbReference>